<evidence type="ECO:0000256" key="3">
    <source>
        <dbReference type="ARBA" id="ARBA00022771"/>
    </source>
</evidence>
<dbReference type="FunFam" id="2.10.230.10:FF:000002">
    <property type="entry name" value="Molecular chaperone DnaJ"/>
    <property type="match status" value="1"/>
</dbReference>
<dbReference type="HAMAP" id="MF_01152">
    <property type="entry name" value="DnaJ"/>
    <property type="match status" value="1"/>
</dbReference>
<dbReference type="SUPFAM" id="SSF49493">
    <property type="entry name" value="HSP40/DnaJ peptide-binding domain"/>
    <property type="match status" value="2"/>
</dbReference>
<dbReference type="InterPro" id="IPR001305">
    <property type="entry name" value="HSP_DnaJ_Cys-rich_dom"/>
</dbReference>
<dbReference type="SUPFAM" id="SSF46565">
    <property type="entry name" value="Chaperone J-domain"/>
    <property type="match status" value="1"/>
</dbReference>
<keyword evidence="7" id="KW-0472">Membrane</keyword>
<dbReference type="PROSITE" id="PS00636">
    <property type="entry name" value="DNAJ_1"/>
    <property type="match status" value="1"/>
</dbReference>
<dbReference type="Gene3D" id="2.60.260.20">
    <property type="entry name" value="Urease metallochaperone UreE, N-terminal domain"/>
    <property type="match status" value="2"/>
</dbReference>
<dbReference type="GO" id="GO:0030544">
    <property type="term" value="F:Hsp70 protein binding"/>
    <property type="evidence" value="ECO:0007669"/>
    <property type="project" value="InterPro"/>
</dbReference>
<evidence type="ECO:0000259" key="9">
    <source>
        <dbReference type="PROSITE" id="PS51188"/>
    </source>
</evidence>
<gene>
    <name evidence="10" type="ORF">TVY486_1117740</name>
</gene>
<dbReference type="GO" id="GO:0051082">
    <property type="term" value="F:unfolded protein binding"/>
    <property type="evidence" value="ECO:0007669"/>
    <property type="project" value="InterPro"/>
</dbReference>
<dbReference type="FunFam" id="2.60.260.20:FF:000013">
    <property type="entry name" value="DnaJ subfamily B member 11"/>
    <property type="match status" value="1"/>
</dbReference>
<dbReference type="GO" id="GO:0005524">
    <property type="term" value="F:ATP binding"/>
    <property type="evidence" value="ECO:0007669"/>
    <property type="project" value="InterPro"/>
</dbReference>
<dbReference type="CDD" id="cd06257">
    <property type="entry name" value="DnaJ"/>
    <property type="match status" value="1"/>
</dbReference>
<dbReference type="Gene3D" id="2.10.230.10">
    <property type="entry name" value="Heat shock protein DnaJ, cysteine-rich domain"/>
    <property type="match status" value="1"/>
</dbReference>
<dbReference type="PROSITE" id="PS50076">
    <property type="entry name" value="DNAJ_2"/>
    <property type="match status" value="1"/>
</dbReference>
<dbReference type="CDD" id="cd10747">
    <property type="entry name" value="DnaJ_C"/>
    <property type="match status" value="1"/>
</dbReference>
<protein>
    <submittedName>
        <fullName evidence="10">Putative chaperone protein DNAj</fullName>
    </submittedName>
</protein>
<dbReference type="Pfam" id="PF00226">
    <property type="entry name" value="DnaJ"/>
    <property type="match status" value="1"/>
</dbReference>
<keyword evidence="7" id="KW-1133">Transmembrane helix</keyword>
<evidence type="ECO:0000256" key="4">
    <source>
        <dbReference type="ARBA" id="ARBA00022833"/>
    </source>
</evidence>
<dbReference type="VEuPathDB" id="TriTrypDB:TvY486_1117740"/>
<feature type="zinc finger region" description="CR-type" evidence="6">
    <location>
        <begin position="172"/>
        <end position="255"/>
    </location>
</feature>
<keyword evidence="4 6" id="KW-0862">Zinc</keyword>
<dbReference type="PANTHER" id="PTHR43888">
    <property type="entry name" value="DNAJ-LIKE-2, ISOFORM A-RELATED"/>
    <property type="match status" value="1"/>
</dbReference>
<keyword evidence="3 6" id="KW-0863">Zinc-finger</keyword>
<evidence type="ECO:0000259" key="8">
    <source>
        <dbReference type="PROSITE" id="PS50076"/>
    </source>
</evidence>
<dbReference type="InterPro" id="IPR044713">
    <property type="entry name" value="DNJA1/2-like"/>
</dbReference>
<dbReference type="InterPro" id="IPR008971">
    <property type="entry name" value="HSP40/DnaJ_pept-bd"/>
</dbReference>
<keyword evidence="1 6" id="KW-0479">Metal-binding</keyword>
<proteinExistence type="inferred from homology"/>
<feature type="transmembrane region" description="Helical" evidence="7">
    <location>
        <begin position="20"/>
        <end position="42"/>
    </location>
</feature>
<keyword evidence="2" id="KW-0677">Repeat</keyword>
<dbReference type="AlphaFoldDB" id="G0U9K4"/>
<dbReference type="PROSITE" id="PS51188">
    <property type="entry name" value="ZF_CR"/>
    <property type="match status" value="1"/>
</dbReference>
<dbReference type="GO" id="GO:0008270">
    <property type="term" value="F:zinc ion binding"/>
    <property type="evidence" value="ECO:0007669"/>
    <property type="project" value="UniProtKB-KW"/>
</dbReference>
<evidence type="ECO:0000256" key="7">
    <source>
        <dbReference type="SAM" id="Phobius"/>
    </source>
</evidence>
<dbReference type="Gene3D" id="1.10.287.110">
    <property type="entry name" value="DnaJ domain"/>
    <property type="match status" value="1"/>
</dbReference>
<keyword evidence="7" id="KW-0812">Transmembrane</keyword>
<evidence type="ECO:0000256" key="6">
    <source>
        <dbReference type="PROSITE-ProRule" id="PRU00546"/>
    </source>
</evidence>
<dbReference type="InterPro" id="IPR012724">
    <property type="entry name" value="DnaJ"/>
</dbReference>
<dbReference type="InterPro" id="IPR036410">
    <property type="entry name" value="HSP_DnaJ_Cys-rich_dom_sf"/>
</dbReference>
<dbReference type="Pfam" id="PF01556">
    <property type="entry name" value="DnaJ_C"/>
    <property type="match status" value="1"/>
</dbReference>
<dbReference type="InterPro" id="IPR018253">
    <property type="entry name" value="DnaJ_domain_CS"/>
</dbReference>
<feature type="domain" description="CR-type" evidence="9">
    <location>
        <begin position="172"/>
        <end position="255"/>
    </location>
</feature>
<dbReference type="PRINTS" id="PR00625">
    <property type="entry name" value="JDOMAIN"/>
</dbReference>
<evidence type="ECO:0000256" key="2">
    <source>
        <dbReference type="ARBA" id="ARBA00022737"/>
    </source>
</evidence>
<evidence type="ECO:0000256" key="1">
    <source>
        <dbReference type="ARBA" id="ARBA00022723"/>
    </source>
</evidence>
<dbReference type="GO" id="GO:0006457">
    <property type="term" value="P:protein folding"/>
    <property type="evidence" value="ECO:0007669"/>
    <property type="project" value="InterPro"/>
</dbReference>
<keyword evidence="5" id="KW-0143">Chaperone</keyword>
<dbReference type="InterPro" id="IPR002939">
    <property type="entry name" value="DnaJ_C"/>
</dbReference>
<name>G0U9K4_TRYVY</name>
<dbReference type="GO" id="GO:0009408">
    <property type="term" value="P:response to heat"/>
    <property type="evidence" value="ECO:0007669"/>
    <property type="project" value="InterPro"/>
</dbReference>
<feature type="domain" description="J" evidence="8">
    <location>
        <begin position="55"/>
        <end position="119"/>
    </location>
</feature>
<sequence length="394" mass="44451">MTHVLTSEKSFTMHFISSFHAFPVPIGWFLFLCSAMLSTLVAGDDQRQEEMEEIDYYAVLGLNEDATAKDIRQKFRELSRKYHPDVARTAEAREMFTKISRANEVLSDKKKRRMYDMRGEEGLRQLQRAEASGNSGQSNSIFSQLFSMRNQQFKGQNSEATFRVPLETVYTGGRQVLSLNKQKVCTQCKGTGAEKNSGTVTCPRCRGHGVLIQRMQLGPGMYQEMRHTCPSCGGKGHVVKKQCSACHGRRVVRADVELVLDVEAGIPEGHTVTFEMEADESPDLIPGDFLLHVRTQPHDRFSRRENGVDLDTTLTVTLKEALLGFERSFPHLDGKEFTVRAEGVTPYGTVLKLSGKGMPRHHVPSERGDLYVKVLFDMPAFLTDSQRKELEEHL</sequence>
<dbReference type="Pfam" id="PF00684">
    <property type="entry name" value="DnaJ_CXXCXGXG"/>
    <property type="match status" value="1"/>
</dbReference>
<accession>G0U9K4</accession>
<dbReference type="SUPFAM" id="SSF57938">
    <property type="entry name" value="DnaJ/Hsp40 cysteine-rich domain"/>
    <property type="match status" value="1"/>
</dbReference>
<dbReference type="SMART" id="SM00271">
    <property type="entry name" value="DnaJ"/>
    <property type="match status" value="1"/>
</dbReference>
<evidence type="ECO:0000313" key="10">
    <source>
        <dbReference type="EMBL" id="CCC54290.1"/>
    </source>
</evidence>
<dbReference type="InterPro" id="IPR036869">
    <property type="entry name" value="J_dom_sf"/>
</dbReference>
<dbReference type="InterPro" id="IPR001623">
    <property type="entry name" value="DnaJ_domain"/>
</dbReference>
<evidence type="ECO:0000256" key="5">
    <source>
        <dbReference type="ARBA" id="ARBA00023186"/>
    </source>
</evidence>
<reference evidence="10" key="1">
    <citation type="journal article" date="2012" name="Proc. Natl. Acad. Sci. U.S.A.">
        <title>Antigenic diversity is generated by distinct evolutionary mechanisms in African trypanosome species.</title>
        <authorList>
            <person name="Jackson A.P."/>
            <person name="Berry A."/>
            <person name="Aslett M."/>
            <person name="Allison H.C."/>
            <person name="Burton P."/>
            <person name="Vavrova-Anderson J."/>
            <person name="Brown R."/>
            <person name="Browne H."/>
            <person name="Corton N."/>
            <person name="Hauser H."/>
            <person name="Gamble J."/>
            <person name="Gilderthorp R."/>
            <person name="Marcello L."/>
            <person name="McQuillan J."/>
            <person name="Otto T.D."/>
            <person name="Quail M.A."/>
            <person name="Sanders M.J."/>
            <person name="van Tonder A."/>
            <person name="Ginger M.L."/>
            <person name="Field M.C."/>
            <person name="Barry J.D."/>
            <person name="Hertz-Fowler C."/>
            <person name="Berriman M."/>
        </authorList>
    </citation>
    <scope>NUCLEOTIDE SEQUENCE</scope>
    <source>
        <strain evidence="10">Y486</strain>
    </source>
</reference>
<dbReference type="EMBL" id="HE573027">
    <property type="protein sequence ID" value="CCC54290.1"/>
    <property type="molecule type" value="Genomic_DNA"/>
</dbReference>
<dbReference type="CDD" id="cd10719">
    <property type="entry name" value="DnaJ_zf"/>
    <property type="match status" value="1"/>
</dbReference>
<organism evidence="10">
    <name type="scientific">Trypanosoma vivax (strain Y486)</name>
    <dbReference type="NCBI Taxonomy" id="1055687"/>
    <lineage>
        <taxon>Eukaryota</taxon>
        <taxon>Discoba</taxon>
        <taxon>Euglenozoa</taxon>
        <taxon>Kinetoplastea</taxon>
        <taxon>Metakinetoplastina</taxon>
        <taxon>Trypanosomatida</taxon>
        <taxon>Trypanosomatidae</taxon>
        <taxon>Trypanosoma</taxon>
        <taxon>Duttonella</taxon>
    </lineage>
</organism>